<accession>A0A2N9HTI7</accession>
<name>A0A2N9HTI7_FAGSY</name>
<organism evidence="2">
    <name type="scientific">Fagus sylvatica</name>
    <name type="common">Beechnut</name>
    <dbReference type="NCBI Taxonomy" id="28930"/>
    <lineage>
        <taxon>Eukaryota</taxon>
        <taxon>Viridiplantae</taxon>
        <taxon>Streptophyta</taxon>
        <taxon>Embryophyta</taxon>
        <taxon>Tracheophyta</taxon>
        <taxon>Spermatophyta</taxon>
        <taxon>Magnoliopsida</taxon>
        <taxon>eudicotyledons</taxon>
        <taxon>Gunneridae</taxon>
        <taxon>Pentapetalae</taxon>
        <taxon>rosids</taxon>
        <taxon>fabids</taxon>
        <taxon>Fagales</taxon>
        <taxon>Fagaceae</taxon>
        <taxon>Fagus</taxon>
    </lineage>
</organism>
<evidence type="ECO:0000256" key="1">
    <source>
        <dbReference type="SAM" id="MobiDB-lite"/>
    </source>
</evidence>
<protein>
    <submittedName>
        <fullName evidence="2">Uncharacterized protein</fullName>
    </submittedName>
</protein>
<dbReference type="EMBL" id="OIVN01004133">
    <property type="protein sequence ID" value="SPD15652.1"/>
    <property type="molecule type" value="Genomic_DNA"/>
</dbReference>
<sequence length="452" mass="50669">MQFFVDLIPVGERIEDALKTKKIVDMTALMALAEQAAKKTPTKKKEGDVQMIGRSNGRSEASPPNLHHATGIHLGLLRPRLQLRPYNGTPRRDFNQNLTCNFHFGEVGHTVENCNHLRHRIQDLIDHGILKFEGLPNITTNPLPNHPEGGVNMVEIEEGGEERISWRCLFYTLEKQRHITPLEAPPGPSTGDACEYHSGARGHSLECCEEFKKKVTDLMEKGSILDDIVEDEMDLDNLQDEGNDWGYFMEDDTDEWRNVDSTKLFQFPCLIVPPGFETPEFEIFYENGDPEAHLQKYRREDGLTFGERAFDDLGVSREPEDGEPYVIPDPGVNEVIVEIKEESSMPSLPALTEGEEEEKAKPLPPAKDPDSIAIAEKGEELVKTPPAESPSNITTTTAEEEYAGPMVEGLSIHTIAEEEDSTTPPTRHCQQGEEAKMWTCVPLLQRVSSSNE</sequence>
<evidence type="ECO:0000313" key="2">
    <source>
        <dbReference type="EMBL" id="SPD15652.1"/>
    </source>
</evidence>
<dbReference type="PANTHER" id="PTHR32108">
    <property type="entry name" value="DNA-DIRECTED RNA POLYMERASE SUBUNIT ALPHA"/>
    <property type="match status" value="1"/>
</dbReference>
<dbReference type="AlphaFoldDB" id="A0A2N9HTI7"/>
<reference evidence="2" key="1">
    <citation type="submission" date="2018-02" db="EMBL/GenBank/DDBJ databases">
        <authorList>
            <person name="Cohen D.B."/>
            <person name="Kent A.D."/>
        </authorList>
    </citation>
    <scope>NUCLEOTIDE SEQUENCE</scope>
</reference>
<proteinExistence type="predicted"/>
<feature type="region of interest" description="Disordered" evidence="1">
    <location>
        <begin position="343"/>
        <end position="434"/>
    </location>
</feature>
<feature type="region of interest" description="Disordered" evidence="1">
    <location>
        <begin position="39"/>
        <end position="69"/>
    </location>
</feature>
<gene>
    <name evidence="2" type="ORF">FSB_LOCUS43534</name>
</gene>